<keyword evidence="1" id="KW-0472">Membrane</keyword>
<gene>
    <name evidence="2" type="ORF">NCTC12905_00675</name>
</gene>
<reference evidence="2 3" key="1">
    <citation type="submission" date="2018-12" db="EMBL/GenBank/DDBJ databases">
        <authorList>
            <consortium name="Pathogen Informatics"/>
        </authorList>
    </citation>
    <scope>NUCLEOTIDE SEQUENCE [LARGE SCALE GENOMIC DNA]</scope>
    <source>
        <strain evidence="2 3">NCTC12905</strain>
    </source>
</reference>
<sequence>MTKLFKNYILNIFIAIVFILSQIVNVHANHLSNNAQQEDVSIIEQAKKKVTHMAALYVLNLNDGAKNEAAVEGRVEKVLEPLTLGTFGLSVLVGYGTSIMGMFLAWMINGIISLTKSRA</sequence>
<feature type="transmembrane region" description="Helical" evidence="1">
    <location>
        <begin position="7"/>
        <end position="24"/>
    </location>
</feature>
<dbReference type="STRING" id="1094497.BVwin_03480"/>
<protein>
    <submittedName>
        <fullName evidence="2">Uncharacterized protein</fullName>
    </submittedName>
</protein>
<name>A0A3S4ZZL8_BARVI</name>
<evidence type="ECO:0000313" key="2">
    <source>
        <dbReference type="EMBL" id="VEJ45029.1"/>
    </source>
</evidence>
<feature type="transmembrane region" description="Helical" evidence="1">
    <location>
        <begin position="87"/>
        <end position="108"/>
    </location>
</feature>
<evidence type="ECO:0000313" key="3">
    <source>
        <dbReference type="Proteomes" id="UP000274201"/>
    </source>
</evidence>
<dbReference type="AlphaFoldDB" id="A0A3S4ZZL8"/>
<dbReference type="EMBL" id="LR134529">
    <property type="protein sequence ID" value="VEJ45029.1"/>
    <property type="molecule type" value="Genomic_DNA"/>
</dbReference>
<proteinExistence type="predicted"/>
<accession>A0A3S4ZZL8</accession>
<dbReference type="RefSeq" id="WP_126602806.1">
    <property type="nucleotide sequence ID" value="NZ_LR134529.1"/>
</dbReference>
<evidence type="ECO:0000256" key="1">
    <source>
        <dbReference type="SAM" id="Phobius"/>
    </source>
</evidence>
<keyword evidence="1" id="KW-0812">Transmembrane</keyword>
<keyword evidence="1" id="KW-1133">Transmembrane helix</keyword>
<dbReference type="OrthoDB" id="7923606at2"/>
<dbReference type="Proteomes" id="UP000274201">
    <property type="component" value="Chromosome"/>
</dbReference>
<organism evidence="2 3">
    <name type="scientific">Bartonella vinsonii</name>
    <name type="common">Rochalimaea vinsonii</name>
    <dbReference type="NCBI Taxonomy" id="33047"/>
    <lineage>
        <taxon>Bacteria</taxon>
        <taxon>Pseudomonadati</taxon>
        <taxon>Pseudomonadota</taxon>
        <taxon>Alphaproteobacteria</taxon>
        <taxon>Hyphomicrobiales</taxon>
        <taxon>Bartonellaceae</taxon>
        <taxon>Bartonella</taxon>
    </lineage>
</organism>